<evidence type="ECO:0008006" key="5">
    <source>
        <dbReference type="Google" id="ProtNLM"/>
    </source>
</evidence>
<protein>
    <recommendedName>
        <fullName evidence="5">RanBP2-type domain-containing protein</fullName>
    </recommendedName>
</protein>
<evidence type="ECO:0000256" key="1">
    <source>
        <dbReference type="SAM" id="Coils"/>
    </source>
</evidence>
<feature type="coiled-coil region" evidence="1">
    <location>
        <begin position="8"/>
        <end position="93"/>
    </location>
</feature>
<feature type="compositionally biased region" description="Basic and acidic residues" evidence="2">
    <location>
        <begin position="184"/>
        <end position="209"/>
    </location>
</feature>
<evidence type="ECO:0000313" key="3">
    <source>
        <dbReference type="EMBL" id="KPJ73805.1"/>
    </source>
</evidence>
<organism evidence="3 4">
    <name type="scientific">candidate division TA06 bacterium DG_78</name>
    <dbReference type="NCBI Taxonomy" id="1703772"/>
    <lineage>
        <taxon>Bacteria</taxon>
        <taxon>Bacteria division TA06</taxon>
    </lineage>
</organism>
<evidence type="ECO:0000313" key="4">
    <source>
        <dbReference type="Proteomes" id="UP000051012"/>
    </source>
</evidence>
<comment type="caution">
    <text evidence="3">The sequence shown here is derived from an EMBL/GenBank/DDBJ whole genome shotgun (WGS) entry which is preliminary data.</text>
</comment>
<gene>
    <name evidence="3" type="ORF">AMJ52_03110</name>
</gene>
<accession>A0A0S7YGA0</accession>
<sequence>MEEKWRKLREVEVQRSSVIEKLEKIEEKKATVSNEVYNKVKREYDDKLKKIESSLAEYTDLIKEDITRLKGEEEKLIEQEKEIKLKNEEMELRYSIGEYDDGAFKKASEENKVQLNSIAGNLQKIKEQIKYYEDFVEIKGIEESLELEKEAEPKKETDIQIEEHILEEKPPDGIQLDELLVPEEAVKPEARQKKDSPPEEPAEAKEEKAVTCPKCGFKNTADSWYCEKCGAEILDSLPEK</sequence>
<keyword evidence="1" id="KW-0175">Coiled coil</keyword>
<dbReference type="EMBL" id="LJNI01000027">
    <property type="protein sequence ID" value="KPJ73805.1"/>
    <property type="molecule type" value="Genomic_DNA"/>
</dbReference>
<dbReference type="AlphaFoldDB" id="A0A0S7YGA0"/>
<dbReference type="Proteomes" id="UP000051012">
    <property type="component" value="Unassembled WGS sequence"/>
</dbReference>
<name>A0A0S7YGA0_UNCT6</name>
<reference evidence="3 4" key="1">
    <citation type="journal article" date="2015" name="Microbiome">
        <title>Genomic resolution of linkages in carbon, nitrogen, and sulfur cycling among widespread estuary sediment bacteria.</title>
        <authorList>
            <person name="Baker B.J."/>
            <person name="Lazar C.S."/>
            <person name="Teske A.P."/>
            <person name="Dick G.J."/>
        </authorList>
    </citation>
    <scope>NUCLEOTIDE SEQUENCE [LARGE SCALE GENOMIC DNA]</scope>
    <source>
        <strain evidence="3">DG_78</strain>
    </source>
</reference>
<feature type="region of interest" description="Disordered" evidence="2">
    <location>
        <begin position="180"/>
        <end position="209"/>
    </location>
</feature>
<evidence type="ECO:0000256" key="2">
    <source>
        <dbReference type="SAM" id="MobiDB-lite"/>
    </source>
</evidence>
<proteinExistence type="predicted"/>